<evidence type="ECO:0000313" key="2">
    <source>
        <dbReference type="EMBL" id="KAJ1105995.1"/>
    </source>
</evidence>
<feature type="region of interest" description="Disordered" evidence="1">
    <location>
        <begin position="1"/>
        <end position="29"/>
    </location>
</feature>
<organism evidence="2 3">
    <name type="scientific">Pleurodeles waltl</name>
    <name type="common">Iberian ribbed newt</name>
    <dbReference type="NCBI Taxonomy" id="8319"/>
    <lineage>
        <taxon>Eukaryota</taxon>
        <taxon>Metazoa</taxon>
        <taxon>Chordata</taxon>
        <taxon>Craniata</taxon>
        <taxon>Vertebrata</taxon>
        <taxon>Euteleostomi</taxon>
        <taxon>Amphibia</taxon>
        <taxon>Batrachia</taxon>
        <taxon>Caudata</taxon>
        <taxon>Salamandroidea</taxon>
        <taxon>Salamandridae</taxon>
        <taxon>Pleurodelinae</taxon>
        <taxon>Pleurodeles</taxon>
    </lineage>
</organism>
<accession>A0AAV7N014</accession>
<dbReference type="Proteomes" id="UP001066276">
    <property type="component" value="Chromosome 9"/>
</dbReference>
<feature type="compositionally biased region" description="Low complexity" evidence="1">
    <location>
        <begin position="11"/>
        <end position="22"/>
    </location>
</feature>
<evidence type="ECO:0000313" key="3">
    <source>
        <dbReference type="Proteomes" id="UP001066276"/>
    </source>
</evidence>
<proteinExistence type="predicted"/>
<keyword evidence="3" id="KW-1185">Reference proteome</keyword>
<sequence length="160" mass="16239">MHAAGERLRLAPRGAAGASGRVSPGGGATTHWALWPESGRGGSAIPGSAATWRSGPQPAGRAVEERGPPAGILHPGSPTGALTPPGAAAVCVLGPIPLGLDLRVRRHQDRALISTHRFAPGLGTQTECRYLRGTGTLTLLLGSPAVGGGWGLPWGPEYIE</sequence>
<gene>
    <name evidence="2" type="ORF">NDU88_003398</name>
</gene>
<comment type="caution">
    <text evidence="2">The sequence shown here is derived from an EMBL/GenBank/DDBJ whole genome shotgun (WGS) entry which is preliminary data.</text>
</comment>
<reference evidence="2" key="1">
    <citation type="journal article" date="2022" name="bioRxiv">
        <title>Sequencing and chromosome-scale assembly of the giantPleurodeles waltlgenome.</title>
        <authorList>
            <person name="Brown T."/>
            <person name="Elewa A."/>
            <person name="Iarovenko S."/>
            <person name="Subramanian E."/>
            <person name="Araus A.J."/>
            <person name="Petzold A."/>
            <person name="Susuki M."/>
            <person name="Suzuki K.-i.T."/>
            <person name="Hayashi T."/>
            <person name="Toyoda A."/>
            <person name="Oliveira C."/>
            <person name="Osipova E."/>
            <person name="Leigh N.D."/>
            <person name="Simon A."/>
            <person name="Yun M.H."/>
        </authorList>
    </citation>
    <scope>NUCLEOTIDE SEQUENCE</scope>
    <source>
        <strain evidence="2">20211129_DDA</strain>
        <tissue evidence="2">Liver</tissue>
    </source>
</reference>
<dbReference type="EMBL" id="JANPWB010000013">
    <property type="protein sequence ID" value="KAJ1105995.1"/>
    <property type="molecule type" value="Genomic_DNA"/>
</dbReference>
<dbReference type="AlphaFoldDB" id="A0AAV7N014"/>
<evidence type="ECO:0000256" key="1">
    <source>
        <dbReference type="SAM" id="MobiDB-lite"/>
    </source>
</evidence>
<name>A0AAV7N014_PLEWA</name>
<feature type="region of interest" description="Disordered" evidence="1">
    <location>
        <begin position="43"/>
        <end position="69"/>
    </location>
</feature>
<protein>
    <submittedName>
        <fullName evidence="2">Uncharacterized protein</fullName>
    </submittedName>
</protein>